<evidence type="ECO:0000313" key="4">
    <source>
        <dbReference type="Proteomes" id="UP000606974"/>
    </source>
</evidence>
<dbReference type="OrthoDB" id="2155261at2759"/>
<dbReference type="InterPro" id="IPR011989">
    <property type="entry name" value="ARM-like"/>
</dbReference>
<organism evidence="3 4">
    <name type="scientific">Endocarpon pusillum</name>
    <dbReference type="NCBI Taxonomy" id="364733"/>
    <lineage>
        <taxon>Eukaryota</taxon>
        <taxon>Fungi</taxon>
        <taxon>Dikarya</taxon>
        <taxon>Ascomycota</taxon>
        <taxon>Pezizomycotina</taxon>
        <taxon>Eurotiomycetes</taxon>
        <taxon>Chaetothyriomycetidae</taxon>
        <taxon>Verrucariales</taxon>
        <taxon>Verrucariaceae</taxon>
        <taxon>Endocarpon</taxon>
    </lineage>
</organism>
<dbReference type="GO" id="GO:0030036">
    <property type="term" value="P:actin cytoskeleton organization"/>
    <property type="evidence" value="ECO:0007669"/>
    <property type="project" value="InterPro"/>
</dbReference>
<dbReference type="EMBL" id="JAACFV010000064">
    <property type="protein sequence ID" value="KAF7507747.1"/>
    <property type="molecule type" value="Genomic_DNA"/>
</dbReference>
<dbReference type="InterPro" id="IPR016024">
    <property type="entry name" value="ARM-type_fold"/>
</dbReference>
<feature type="region of interest" description="Disordered" evidence="1">
    <location>
        <begin position="400"/>
        <end position="511"/>
    </location>
</feature>
<dbReference type="AlphaFoldDB" id="A0A8H7E385"/>
<dbReference type="Proteomes" id="UP000606974">
    <property type="component" value="Unassembled WGS sequence"/>
</dbReference>
<dbReference type="SUPFAM" id="SSF48371">
    <property type="entry name" value="ARM repeat"/>
    <property type="match status" value="1"/>
</dbReference>
<evidence type="ECO:0000256" key="1">
    <source>
        <dbReference type="SAM" id="MobiDB-lite"/>
    </source>
</evidence>
<evidence type="ECO:0000313" key="3">
    <source>
        <dbReference type="EMBL" id="KAF7507747.1"/>
    </source>
</evidence>
<dbReference type="Gene3D" id="1.25.10.10">
    <property type="entry name" value="Leucine-rich Repeat Variant"/>
    <property type="match status" value="1"/>
</dbReference>
<feature type="compositionally biased region" description="Low complexity" evidence="1">
    <location>
        <begin position="314"/>
        <end position="324"/>
    </location>
</feature>
<feature type="compositionally biased region" description="Polar residues" evidence="1">
    <location>
        <begin position="341"/>
        <end position="361"/>
    </location>
</feature>
<sequence length="884" mass="99028">MLDRFIIEETINGHAALIAVVPYVLGPHTSDRQTTMPSAIAAAARIFEDTDADAKAARAMRSHKRTPSVGEFLRGRKNRENDQNKLRANSPASRTSETPLGERHVNSPPQARRVPVKDDATSPTMHKKTKSNVSIKSFIKDKSSDSGSVSSLDGGVENHKPKKSKSSTSLATLFKKKSKKNLKDEAPKEQENTSPPASANVEMTRSPIWAQFATQPLEDQQGKIHYPPGKRRTVQEEMDLYTPKDLAAYRPLQQNVQQEVRGLAEQPPQRPFLEHRSSRSSIFKEDLGDDNDRQLDQKRLQSSPLREARPPLQPQSSHHSQPSQTSEKRSSRVLAAVDTLNLRSQKQVSSTAKNQENSSPLTEEEINSALESLLDARNIAPNMRSQMRGLDISMKSKLIQNQRGGSGSSTSSQTPTTTDRDRKDRTGSRPRTREEEDPKEAKRSRSRPRSRAFTLTKRDDSASPTKKQKGEESTRSRSKSRPKSVDMSSMRPNSSRSLKSSTSISSLFSSNKPDTAAVPGDFIHYLREVKKPELVEIGKMHKLRILLRNESIAWTDTFVKSGGMDEVVDLLYRILQVEWREEHEDNLLHETLLCLKGLCTTSLALERLAEMEADLFPKLLAMLFDEERKGPSEFSTRSIIISLLFAHLSATRHADETTLASRAKTILHYLKDPSPDEAKKPFDFIEQMHINRPYRVWCKEVVNVTKEVFWIFLHHLNVIPIMDNSNKTEQTTFTDRHYPPPRPPHPAAPYVGGVEWEATSYLAIHLDLLNGLLASLPSRDERNSLRQEMRASGWEKAMGGTMRTCKEKFYGGVHEGLKVWVAAAREDGWPVEDVRAGPPRENPSPKKGASPVKKRDEAPKLRLDIGVPVAVGGEGLGKGGAGWV</sequence>
<feature type="compositionally biased region" description="Polar residues" evidence="1">
    <location>
        <begin position="192"/>
        <end position="201"/>
    </location>
</feature>
<feature type="compositionally biased region" description="Low complexity" evidence="1">
    <location>
        <begin position="145"/>
        <end position="155"/>
    </location>
</feature>
<name>A0A8H7E385_9EURO</name>
<feature type="compositionally biased region" description="Basic and acidic residues" evidence="1">
    <location>
        <begin position="181"/>
        <end position="191"/>
    </location>
</feature>
<dbReference type="SMART" id="SM01140">
    <property type="entry name" value="Drf_GBD"/>
    <property type="match status" value="1"/>
</dbReference>
<reference evidence="3" key="1">
    <citation type="submission" date="2020-02" db="EMBL/GenBank/DDBJ databases">
        <authorList>
            <person name="Palmer J.M."/>
        </authorList>
    </citation>
    <scope>NUCLEOTIDE SEQUENCE</scope>
    <source>
        <strain evidence="3">EPUS1.4</strain>
        <tissue evidence="3">Thallus</tissue>
    </source>
</reference>
<feature type="compositionally biased region" description="Basic and acidic residues" evidence="1">
    <location>
        <begin position="418"/>
        <end position="443"/>
    </location>
</feature>
<feature type="region of interest" description="Disordered" evidence="1">
    <location>
        <begin position="259"/>
        <end position="364"/>
    </location>
</feature>
<dbReference type="InterPro" id="IPR010473">
    <property type="entry name" value="GTPase-bd"/>
</dbReference>
<dbReference type="Pfam" id="PF06371">
    <property type="entry name" value="Drf_GBD"/>
    <property type="match status" value="1"/>
</dbReference>
<feature type="compositionally biased region" description="Polar residues" evidence="1">
    <location>
        <begin position="86"/>
        <end position="98"/>
    </location>
</feature>
<evidence type="ECO:0000259" key="2">
    <source>
        <dbReference type="SMART" id="SM01140"/>
    </source>
</evidence>
<gene>
    <name evidence="3" type="ORF">GJ744_010176</name>
</gene>
<proteinExistence type="predicted"/>
<keyword evidence="4" id="KW-1185">Reference proteome</keyword>
<feature type="compositionally biased region" description="Basic and acidic residues" evidence="1">
    <location>
        <begin position="272"/>
        <end position="299"/>
    </location>
</feature>
<feature type="compositionally biased region" description="Low complexity" evidence="1">
    <location>
        <begin position="408"/>
        <end position="417"/>
    </location>
</feature>
<feature type="region of interest" description="Disordered" evidence="1">
    <location>
        <begin position="831"/>
        <end position="860"/>
    </location>
</feature>
<dbReference type="GO" id="GO:0031267">
    <property type="term" value="F:small GTPase binding"/>
    <property type="evidence" value="ECO:0007669"/>
    <property type="project" value="InterPro"/>
</dbReference>
<feature type="domain" description="Formin GTPase-binding" evidence="2">
    <location>
        <begin position="358"/>
        <end position="650"/>
    </location>
</feature>
<feature type="region of interest" description="Disordered" evidence="1">
    <location>
        <begin position="59"/>
        <end position="201"/>
    </location>
</feature>
<protein>
    <recommendedName>
        <fullName evidence="2">Formin GTPase-binding domain-containing protein</fullName>
    </recommendedName>
</protein>
<dbReference type="GO" id="GO:0003779">
    <property type="term" value="F:actin binding"/>
    <property type="evidence" value="ECO:0007669"/>
    <property type="project" value="InterPro"/>
</dbReference>
<accession>A0A8H7E385</accession>
<feature type="compositionally biased region" description="Low complexity" evidence="1">
    <location>
        <begin position="487"/>
        <end position="511"/>
    </location>
</feature>
<comment type="caution">
    <text evidence="3">The sequence shown here is derived from an EMBL/GenBank/DDBJ whole genome shotgun (WGS) entry which is preliminary data.</text>
</comment>